<organism evidence="3 4">
    <name type="scientific">Aquimarina hainanensis</name>
    <dbReference type="NCBI Taxonomy" id="1578017"/>
    <lineage>
        <taxon>Bacteria</taxon>
        <taxon>Pseudomonadati</taxon>
        <taxon>Bacteroidota</taxon>
        <taxon>Flavobacteriia</taxon>
        <taxon>Flavobacteriales</taxon>
        <taxon>Flavobacteriaceae</taxon>
        <taxon>Aquimarina</taxon>
    </lineage>
</organism>
<evidence type="ECO:0000313" key="4">
    <source>
        <dbReference type="Proteomes" id="UP001597459"/>
    </source>
</evidence>
<keyword evidence="1" id="KW-1133">Transmembrane helix</keyword>
<feature type="domain" description="HTH LytTR-type" evidence="2">
    <location>
        <begin position="154"/>
        <end position="245"/>
    </location>
</feature>
<dbReference type="Gene3D" id="2.40.50.1020">
    <property type="entry name" value="LytTr DNA-binding domain"/>
    <property type="match status" value="1"/>
</dbReference>
<keyword evidence="1" id="KW-0472">Membrane</keyword>
<dbReference type="SMART" id="SM00850">
    <property type="entry name" value="LytTR"/>
    <property type="match status" value="1"/>
</dbReference>
<dbReference type="Pfam" id="PF04397">
    <property type="entry name" value="LytTR"/>
    <property type="match status" value="1"/>
</dbReference>
<comment type="caution">
    <text evidence="3">The sequence shown here is derived from an EMBL/GenBank/DDBJ whole genome shotgun (WGS) entry which is preliminary data.</text>
</comment>
<keyword evidence="1" id="KW-0812">Transmembrane</keyword>
<dbReference type="Proteomes" id="UP001597459">
    <property type="component" value="Unassembled WGS sequence"/>
</dbReference>
<protein>
    <submittedName>
        <fullName evidence="3">LytTR family transcriptional regulator DNA-binding domain-containing protein</fullName>
    </submittedName>
</protein>
<proteinExistence type="predicted"/>
<dbReference type="RefSeq" id="WP_378254980.1">
    <property type="nucleotide sequence ID" value="NZ_JBHSJV010000001.1"/>
</dbReference>
<evidence type="ECO:0000259" key="2">
    <source>
        <dbReference type="SMART" id="SM00850"/>
    </source>
</evidence>
<evidence type="ECO:0000313" key="3">
    <source>
        <dbReference type="EMBL" id="MFD2592840.1"/>
    </source>
</evidence>
<reference evidence="4" key="1">
    <citation type="journal article" date="2019" name="Int. J. Syst. Evol. Microbiol.">
        <title>The Global Catalogue of Microorganisms (GCM) 10K type strain sequencing project: providing services to taxonomists for standard genome sequencing and annotation.</title>
        <authorList>
            <consortium name="The Broad Institute Genomics Platform"/>
            <consortium name="The Broad Institute Genome Sequencing Center for Infectious Disease"/>
            <person name="Wu L."/>
            <person name="Ma J."/>
        </authorList>
    </citation>
    <scope>NUCLEOTIDE SEQUENCE [LARGE SCALE GENOMIC DNA]</scope>
    <source>
        <strain evidence="4">KCTC 42423</strain>
    </source>
</reference>
<feature type="transmembrane region" description="Helical" evidence="1">
    <location>
        <begin position="117"/>
        <end position="135"/>
    </location>
</feature>
<keyword evidence="4" id="KW-1185">Reference proteome</keyword>
<gene>
    <name evidence="3" type="ORF">ACFSTE_18525</name>
</gene>
<dbReference type="GO" id="GO:0003677">
    <property type="term" value="F:DNA binding"/>
    <property type="evidence" value="ECO:0007669"/>
    <property type="project" value="UniProtKB-KW"/>
</dbReference>
<evidence type="ECO:0000256" key="1">
    <source>
        <dbReference type="SAM" id="Phobius"/>
    </source>
</evidence>
<feature type="transmembrane region" description="Helical" evidence="1">
    <location>
        <begin position="12"/>
        <end position="29"/>
    </location>
</feature>
<keyword evidence="3" id="KW-0238">DNA-binding</keyword>
<feature type="transmembrane region" description="Helical" evidence="1">
    <location>
        <begin position="75"/>
        <end position="97"/>
    </location>
</feature>
<dbReference type="InterPro" id="IPR007492">
    <property type="entry name" value="LytTR_DNA-bd_dom"/>
</dbReference>
<sequence length="246" mass="28736">MKKLNPSIKHHLLIGLFITLWGFLFAFIIRPFDDGTLNLEAWIKISIGFNVVSFITYGILSILQNRIYHKIKKWNIGLEISSILFYYILYTICNYLVYKSSFLNGGYNFTEFCLNITLKAAFVLLPIVLVIRYYSIRLIPVKEDMILIKGENKLDILKIKQSELISISNAQNYVEIFFIQDNKLASKLIRSSLKKIENDILFLVKIHRSHLINPMHFKSWKDANTISLTFMELPVSKNYKKNLSEI</sequence>
<name>A0ABW5NBL9_9FLAO</name>
<feature type="transmembrane region" description="Helical" evidence="1">
    <location>
        <begin position="41"/>
        <end position="63"/>
    </location>
</feature>
<dbReference type="EMBL" id="JBHULX010000039">
    <property type="protein sequence ID" value="MFD2592840.1"/>
    <property type="molecule type" value="Genomic_DNA"/>
</dbReference>
<accession>A0ABW5NBL9</accession>